<organism evidence="12 13">
    <name type="scientific">Nitrospira japonica</name>
    <dbReference type="NCBI Taxonomy" id="1325564"/>
    <lineage>
        <taxon>Bacteria</taxon>
        <taxon>Pseudomonadati</taxon>
        <taxon>Nitrospirota</taxon>
        <taxon>Nitrospiria</taxon>
        <taxon>Nitrospirales</taxon>
        <taxon>Nitrospiraceae</taxon>
        <taxon>Nitrospira</taxon>
    </lineage>
</organism>
<feature type="domain" description="Galactose-1-phosphate uridyl transferase N-terminal" evidence="10">
    <location>
        <begin position="4"/>
        <end position="177"/>
    </location>
</feature>
<comment type="similarity">
    <text evidence="1">Belongs to the galactose-1-phosphate uridylyltransferase type 1 family.</text>
</comment>
<dbReference type="OrthoDB" id="9769064at2"/>
<dbReference type="UniPathway" id="UPA00214"/>
<evidence type="ECO:0000313" key="12">
    <source>
        <dbReference type="EMBL" id="SLM46389.1"/>
    </source>
</evidence>
<feature type="binding site" evidence="9">
    <location>
        <position position="114"/>
    </location>
    <ligand>
        <name>Zn(2+)</name>
        <dbReference type="ChEBI" id="CHEBI:29105"/>
    </ligand>
</feature>
<protein>
    <recommendedName>
        <fullName evidence="7">Galactose-1-phosphate uridylyltransferase</fullName>
        <ecNumber evidence="7">2.7.7.12</ecNumber>
    </recommendedName>
</protein>
<dbReference type="GO" id="GO:0008270">
    <property type="term" value="F:zinc ion binding"/>
    <property type="evidence" value="ECO:0007669"/>
    <property type="project" value="InterPro"/>
</dbReference>
<name>A0A1W1I0I2_9BACT</name>
<dbReference type="Pfam" id="PF02744">
    <property type="entry name" value="GalP_UDP_tr_C"/>
    <property type="match status" value="1"/>
</dbReference>
<dbReference type="InterPro" id="IPR005849">
    <property type="entry name" value="GalP_Utransf_N"/>
</dbReference>
<evidence type="ECO:0000256" key="1">
    <source>
        <dbReference type="ARBA" id="ARBA00010951"/>
    </source>
</evidence>
<proteinExistence type="inferred from homology"/>
<evidence type="ECO:0000256" key="7">
    <source>
        <dbReference type="NCBIfam" id="TIGR00209"/>
    </source>
</evidence>
<evidence type="ECO:0000259" key="11">
    <source>
        <dbReference type="Pfam" id="PF02744"/>
    </source>
</evidence>
<dbReference type="EMBL" id="LT828648">
    <property type="protein sequence ID" value="SLM46389.1"/>
    <property type="molecule type" value="Genomic_DNA"/>
</dbReference>
<dbReference type="PANTHER" id="PTHR42763:SF1">
    <property type="entry name" value="UDP-GLUCOSE--HEXOSE-1-PHOSPHATE URIDYLYLTRANSFERASE"/>
    <property type="match status" value="1"/>
</dbReference>
<dbReference type="Proteomes" id="UP000192042">
    <property type="component" value="Chromosome I"/>
</dbReference>
<dbReference type="Pfam" id="PF01087">
    <property type="entry name" value="GalP_UDP_transf"/>
    <property type="match status" value="1"/>
</dbReference>
<dbReference type="KEGG" id="nja:NSJP_0217"/>
<evidence type="ECO:0000256" key="2">
    <source>
        <dbReference type="ARBA" id="ARBA00022679"/>
    </source>
</evidence>
<feature type="domain" description="Galactose-1-phosphate uridyl transferase C-terminal" evidence="11">
    <location>
        <begin position="191"/>
        <end position="298"/>
    </location>
</feature>
<evidence type="ECO:0000259" key="10">
    <source>
        <dbReference type="Pfam" id="PF01087"/>
    </source>
</evidence>
<feature type="binding site" evidence="9">
    <location>
        <position position="165"/>
    </location>
    <ligand>
        <name>Zn(2+)</name>
        <dbReference type="ChEBI" id="CHEBI:29105"/>
    </ligand>
</feature>
<keyword evidence="6" id="KW-0119">Carbohydrate metabolism</keyword>
<dbReference type="PIRSF" id="PIRSF000808">
    <property type="entry name" value="GalT"/>
    <property type="match status" value="1"/>
</dbReference>
<gene>
    <name evidence="12" type="primary">galT</name>
    <name evidence="12" type="ORF">NSJP_0217</name>
</gene>
<reference evidence="12 13" key="1">
    <citation type="submission" date="2017-03" db="EMBL/GenBank/DDBJ databases">
        <authorList>
            <person name="Afonso C.L."/>
            <person name="Miller P.J."/>
            <person name="Scott M.A."/>
            <person name="Spackman E."/>
            <person name="Goraichik I."/>
            <person name="Dimitrov K.M."/>
            <person name="Suarez D.L."/>
            <person name="Swayne D.E."/>
        </authorList>
    </citation>
    <scope>NUCLEOTIDE SEQUENCE [LARGE SCALE GENOMIC DNA]</scope>
    <source>
        <strain evidence="12">Genome sequencing of Nitrospira japonica strain NJ11</strain>
    </source>
</reference>
<dbReference type="GO" id="GO:0006012">
    <property type="term" value="P:galactose metabolic process"/>
    <property type="evidence" value="ECO:0007669"/>
    <property type="project" value="UniProtKB-UniRule"/>
</dbReference>
<dbReference type="AlphaFoldDB" id="A0A1W1I0I2"/>
<dbReference type="InterPro" id="IPR036265">
    <property type="entry name" value="HIT-like_sf"/>
</dbReference>
<feature type="binding site" evidence="9">
    <location>
        <position position="41"/>
    </location>
    <ligand>
        <name>Zn(2+)</name>
        <dbReference type="ChEBI" id="CHEBI:29105"/>
    </ligand>
</feature>
<evidence type="ECO:0000256" key="5">
    <source>
        <dbReference type="ARBA" id="ARBA00022833"/>
    </source>
</evidence>
<dbReference type="PANTHER" id="PTHR42763">
    <property type="entry name" value="ADP-GLUCOSE PHOSPHORYLASE"/>
    <property type="match status" value="1"/>
</dbReference>
<keyword evidence="4 9" id="KW-0479">Metal-binding</keyword>
<dbReference type="InterPro" id="IPR005850">
    <property type="entry name" value="GalP_Utransf_C"/>
</dbReference>
<comment type="cofactor">
    <cofactor evidence="9">
        <name>Zn(2+)</name>
        <dbReference type="ChEBI" id="CHEBI:29105"/>
    </cofactor>
    <text evidence="9">Binds 1 zinc ion per subunit.</text>
</comment>
<evidence type="ECO:0000256" key="4">
    <source>
        <dbReference type="ARBA" id="ARBA00022723"/>
    </source>
</evidence>
<evidence type="ECO:0000313" key="13">
    <source>
        <dbReference type="Proteomes" id="UP000192042"/>
    </source>
</evidence>
<dbReference type="SUPFAM" id="SSF54197">
    <property type="entry name" value="HIT-like"/>
    <property type="match status" value="2"/>
</dbReference>
<dbReference type="EC" id="2.7.7.12" evidence="7"/>
<dbReference type="InterPro" id="IPR001937">
    <property type="entry name" value="GalP_UDPtransf1"/>
</dbReference>
<dbReference type="RefSeq" id="WP_080885083.1">
    <property type="nucleotide sequence ID" value="NZ_LT828648.1"/>
</dbReference>
<dbReference type="InterPro" id="IPR053177">
    <property type="entry name" value="ADP-glucose_phosphorylase"/>
</dbReference>
<accession>A0A1W1I0I2</accession>
<evidence type="ECO:0000256" key="6">
    <source>
        <dbReference type="ARBA" id="ARBA00023277"/>
    </source>
</evidence>
<keyword evidence="13" id="KW-1185">Reference proteome</keyword>
<dbReference type="GO" id="GO:0008108">
    <property type="term" value="F:UDP-glucose:hexose-1-phosphate uridylyltransferase activity"/>
    <property type="evidence" value="ECO:0007669"/>
    <property type="project" value="UniProtKB-UniRule"/>
</dbReference>
<keyword evidence="5 9" id="KW-0862">Zinc</keyword>
<keyword evidence="2 12" id="KW-0808">Transferase</keyword>
<dbReference type="Gene3D" id="3.30.428.10">
    <property type="entry name" value="HIT-like"/>
    <property type="match status" value="2"/>
</dbReference>
<evidence type="ECO:0000256" key="8">
    <source>
        <dbReference type="PIRSR" id="PIRSR000808-1"/>
    </source>
</evidence>
<sequence length="334" mass="38061">MPDLRRDPVVGRWVIISTDRSGRPHDFTQLLPSRPISTALCPFCPGQERLTPKEIMAYRPQPSEANAPNWSVRVVPNKFPALQVEGELGREGLGLYDRMNGIGAHEVIIETPGHKDGLGDLPAQKIEDVLWAYRDRILDLKKDPRFRYILIFKNHGASAGATLEHSHSQLIALPIIPTSVSGEIEGCRAHYQQKERCIYCDIIRQDLTDGDRIVAENPEFVCVTPFAPRFPFEMWVLPKQHAGYFEEGQKGQFEFLASMLSEVLRRMDKVLARPPYNFVLHSSPPHEHTGDFYHWHLEIIPKLTQVAGFEWGTGFYINPVSPEESAKFLRDTRL</sequence>
<evidence type="ECO:0000256" key="9">
    <source>
        <dbReference type="PIRSR" id="PIRSR000808-3"/>
    </source>
</evidence>
<dbReference type="NCBIfam" id="TIGR00209">
    <property type="entry name" value="galT_1"/>
    <property type="match status" value="1"/>
</dbReference>
<feature type="binding site" evidence="9">
    <location>
        <position position="44"/>
    </location>
    <ligand>
        <name>Zn(2+)</name>
        <dbReference type="ChEBI" id="CHEBI:29105"/>
    </ligand>
</feature>
<keyword evidence="3 12" id="KW-0548">Nucleotidyltransferase</keyword>
<dbReference type="STRING" id="1325564.NSJP_0217"/>
<feature type="active site" description="Tele-UMP-histidine intermediate" evidence="8">
    <location>
        <position position="167"/>
    </location>
</feature>
<evidence type="ECO:0000256" key="3">
    <source>
        <dbReference type="ARBA" id="ARBA00022695"/>
    </source>
</evidence>